<dbReference type="SMART" id="SM00298">
    <property type="entry name" value="CHROMO"/>
    <property type="match status" value="1"/>
</dbReference>
<accession>A0AA38JQG0</accession>
<dbReference type="Proteomes" id="UP001176059">
    <property type="component" value="Unassembled WGS sequence"/>
</dbReference>
<evidence type="ECO:0000259" key="2">
    <source>
        <dbReference type="PROSITE" id="PS50013"/>
    </source>
</evidence>
<dbReference type="Pfam" id="PF00385">
    <property type="entry name" value="Chromo"/>
    <property type="match status" value="1"/>
</dbReference>
<name>A0AA38JQG0_9AGAR</name>
<dbReference type="AlphaFoldDB" id="A0AA38JQG0"/>
<feature type="region of interest" description="Disordered" evidence="1">
    <location>
        <begin position="385"/>
        <end position="410"/>
    </location>
</feature>
<keyword evidence="4" id="KW-1185">Reference proteome</keyword>
<dbReference type="InterPro" id="IPR000953">
    <property type="entry name" value="Chromo/chromo_shadow_dom"/>
</dbReference>
<feature type="compositionally biased region" description="Polar residues" evidence="1">
    <location>
        <begin position="483"/>
        <end position="494"/>
    </location>
</feature>
<sequence length="738" mass="80443">MSSFTGSSNLPKDLTSQPPNQACYASQTVSVAQPPNYYHTPGTDLLAHKIMDAITPILNAHQAGTLSRLENFEQNILHSLKPLENNVRNVEQTQSSIEKTIFESNSALQKTIVAQTKTLKSILSRVDALESVIGKRIEPDDTSSIVDKLDTMNHSMAEMLERTSDPYAPLEPIQRHDMGTNPISLTRPLTPSEPKSLRSSENPLPIWSTREDKAPGPDSSACAPRVCHHIDASPIKFANPTTVLHESATSPVKLGITIPTWFRPPSTPDTSDASMNTPSQSPQSSSGPFPLTTVDWTKRISGDDMHVAGTQENSCMPEVYFEGRKEYNSLSRSNVTYIVQPEGGSHVPPSRTTYPTCDAPLPKDNTASASTGTCTIKVDATNLDSAENSSTEIRTPTRPPSQTAAGSPSSVIDEASVLQMINSPGDSLHDTPSQSTALDVGTDNHHPDGSTQTEPLHFSVIPGQPSSAALGHFSSTRDDELSDLTSISDSNSDGSGRGVKDVERPSKRPRLSRQASIAAELKIKQEHHLPRKRGRSSLHAGTKSGSARGSSFLKTQKLAKKQSKVVVAWPDKVLNDEGSCGTVIQCDTCQLWYHCGCVGFVANDPNLDTLDVFKCPPCNFGVLSTSTNKRENCSRPDCTEKGEDDIFFVERIVGRRIKTEGSNDRKRFWLVKWLNYPISRATWEGDDSIGENPKLIEHFIEDLKAEGIEDDDSSNLLLQEASRGGWNLDELDMVPLAP</sequence>
<dbReference type="InterPro" id="IPR023780">
    <property type="entry name" value="Chromo_domain"/>
</dbReference>
<protein>
    <recommendedName>
        <fullName evidence="2">Chromo domain-containing protein</fullName>
    </recommendedName>
</protein>
<feature type="compositionally biased region" description="Polar residues" evidence="1">
    <location>
        <begin position="422"/>
        <end position="437"/>
    </location>
</feature>
<evidence type="ECO:0000313" key="4">
    <source>
        <dbReference type="Proteomes" id="UP001176059"/>
    </source>
</evidence>
<reference evidence="3" key="2">
    <citation type="journal article" date="2023" name="Proc. Natl. Acad. Sci. U.S.A.">
        <title>A global phylogenomic analysis of the shiitake genus Lentinula.</title>
        <authorList>
            <person name="Sierra-Patev S."/>
            <person name="Min B."/>
            <person name="Naranjo-Ortiz M."/>
            <person name="Looney B."/>
            <person name="Konkel Z."/>
            <person name="Slot J.C."/>
            <person name="Sakamoto Y."/>
            <person name="Steenwyk J.L."/>
            <person name="Rokas A."/>
            <person name="Carro J."/>
            <person name="Camarero S."/>
            <person name="Ferreira P."/>
            <person name="Molpeceres G."/>
            <person name="Ruiz-Duenas F.J."/>
            <person name="Serrano A."/>
            <person name="Henrissat B."/>
            <person name="Drula E."/>
            <person name="Hughes K.W."/>
            <person name="Mata J.L."/>
            <person name="Ishikawa N.K."/>
            <person name="Vargas-Isla R."/>
            <person name="Ushijima S."/>
            <person name="Smith C.A."/>
            <person name="Donoghue J."/>
            <person name="Ahrendt S."/>
            <person name="Andreopoulos W."/>
            <person name="He G."/>
            <person name="LaButti K."/>
            <person name="Lipzen A."/>
            <person name="Ng V."/>
            <person name="Riley R."/>
            <person name="Sandor L."/>
            <person name="Barry K."/>
            <person name="Martinez A.T."/>
            <person name="Xiao Y."/>
            <person name="Gibbons J.G."/>
            <person name="Terashima K."/>
            <person name="Grigoriev I.V."/>
            <person name="Hibbett D."/>
        </authorList>
    </citation>
    <scope>NUCLEOTIDE SEQUENCE</scope>
    <source>
        <strain evidence="3">ET3784</strain>
    </source>
</reference>
<organism evidence="3 4">
    <name type="scientific">Lentinula guzmanii</name>
    <dbReference type="NCBI Taxonomy" id="2804957"/>
    <lineage>
        <taxon>Eukaryota</taxon>
        <taxon>Fungi</taxon>
        <taxon>Dikarya</taxon>
        <taxon>Basidiomycota</taxon>
        <taxon>Agaricomycotina</taxon>
        <taxon>Agaricomycetes</taxon>
        <taxon>Agaricomycetidae</taxon>
        <taxon>Agaricales</taxon>
        <taxon>Marasmiineae</taxon>
        <taxon>Omphalotaceae</taxon>
        <taxon>Lentinula</taxon>
    </lineage>
</organism>
<feature type="region of interest" description="Disordered" evidence="1">
    <location>
        <begin position="422"/>
        <end position="555"/>
    </location>
</feature>
<dbReference type="InterPro" id="IPR013083">
    <property type="entry name" value="Znf_RING/FYVE/PHD"/>
</dbReference>
<dbReference type="CDD" id="cd15517">
    <property type="entry name" value="PHD_TCF19_like"/>
    <property type="match status" value="1"/>
</dbReference>
<dbReference type="PROSITE" id="PS50013">
    <property type="entry name" value="CHROMO_2"/>
    <property type="match status" value="1"/>
</dbReference>
<gene>
    <name evidence="3" type="ORF">DFJ43DRAFT_1049976</name>
</gene>
<feature type="compositionally biased region" description="Polar residues" evidence="1">
    <location>
        <begin position="268"/>
        <end position="277"/>
    </location>
</feature>
<feature type="region of interest" description="Disordered" evidence="1">
    <location>
        <begin position="262"/>
        <end position="290"/>
    </location>
</feature>
<feature type="region of interest" description="Disordered" evidence="1">
    <location>
        <begin position="171"/>
        <end position="220"/>
    </location>
</feature>
<evidence type="ECO:0000313" key="3">
    <source>
        <dbReference type="EMBL" id="KAJ3736647.1"/>
    </source>
</evidence>
<dbReference type="GO" id="GO:0006338">
    <property type="term" value="P:chromatin remodeling"/>
    <property type="evidence" value="ECO:0007669"/>
    <property type="project" value="UniProtKB-ARBA"/>
</dbReference>
<proteinExistence type="predicted"/>
<dbReference type="Gene3D" id="2.40.50.40">
    <property type="match status" value="1"/>
</dbReference>
<evidence type="ECO:0000256" key="1">
    <source>
        <dbReference type="SAM" id="MobiDB-lite"/>
    </source>
</evidence>
<dbReference type="InterPro" id="IPR016197">
    <property type="entry name" value="Chromo-like_dom_sf"/>
</dbReference>
<dbReference type="EMBL" id="JANVFO010000004">
    <property type="protein sequence ID" value="KAJ3736647.1"/>
    <property type="molecule type" value="Genomic_DNA"/>
</dbReference>
<dbReference type="SUPFAM" id="SSF54160">
    <property type="entry name" value="Chromo domain-like"/>
    <property type="match status" value="1"/>
</dbReference>
<feature type="compositionally biased region" description="Polar residues" evidence="1">
    <location>
        <begin position="543"/>
        <end position="554"/>
    </location>
</feature>
<comment type="caution">
    <text evidence="3">The sequence shown here is derived from an EMBL/GenBank/DDBJ whole genome shotgun (WGS) entry which is preliminary data.</text>
</comment>
<feature type="domain" description="Chromo" evidence="2">
    <location>
        <begin position="647"/>
        <end position="711"/>
    </location>
</feature>
<reference evidence="3" key="1">
    <citation type="submission" date="2022-08" db="EMBL/GenBank/DDBJ databases">
        <authorList>
            <consortium name="DOE Joint Genome Institute"/>
            <person name="Min B."/>
            <person name="Sierra-Patev S."/>
            <person name="Naranjo-Ortiz M."/>
            <person name="Looney B."/>
            <person name="Konkel Z."/>
            <person name="Slot J.C."/>
            <person name="Sakamoto Y."/>
            <person name="Steenwyk J.L."/>
            <person name="Rokas A."/>
            <person name="Carro J."/>
            <person name="Camarero S."/>
            <person name="Ferreira P."/>
            <person name="Molpeceres G."/>
            <person name="Ruiz-duenas F.J."/>
            <person name="Serrano A."/>
            <person name="Henrissat B."/>
            <person name="Drula E."/>
            <person name="Hughes K.W."/>
            <person name="Mata J.L."/>
            <person name="Ishikawa N.K."/>
            <person name="Vargas-Isla R."/>
            <person name="Ushijima S."/>
            <person name="Smith C.A."/>
            <person name="Ahrendt S."/>
            <person name="Andreopoulos W."/>
            <person name="He G."/>
            <person name="LaButti K."/>
            <person name="Lipzen A."/>
            <person name="Ng V."/>
            <person name="Riley R."/>
            <person name="Sandor L."/>
            <person name="Barry K."/>
            <person name="Martinez A.T."/>
            <person name="Xiao Y."/>
            <person name="Gibbons J.G."/>
            <person name="Terashima K."/>
            <person name="Hibbett D.S."/>
            <person name="Grigoriev I.V."/>
        </authorList>
    </citation>
    <scope>NUCLEOTIDE SEQUENCE</scope>
    <source>
        <strain evidence="3">ET3784</strain>
    </source>
</reference>
<dbReference type="Gene3D" id="3.30.40.10">
    <property type="entry name" value="Zinc/RING finger domain, C3HC4 (zinc finger)"/>
    <property type="match status" value="1"/>
</dbReference>